<dbReference type="Pfam" id="PF14826">
    <property type="entry name" value="FACT-Spt16_Nlob"/>
    <property type="match status" value="1"/>
</dbReference>
<accession>A0A7I8XCU5</accession>
<dbReference type="InterPro" id="IPR040258">
    <property type="entry name" value="Spt16"/>
</dbReference>
<feature type="compositionally biased region" description="Acidic residues" evidence="16">
    <location>
        <begin position="921"/>
        <end position="954"/>
    </location>
</feature>
<dbReference type="Gene3D" id="3.90.230.10">
    <property type="entry name" value="Creatinase/methionine aminopeptidase superfamily"/>
    <property type="match status" value="1"/>
</dbReference>
<comment type="subcellular location">
    <subcellularLocation>
        <location evidence="1">Membrane</location>
    </subcellularLocation>
    <subcellularLocation>
        <location evidence="15">Nucleus</location>
    </subcellularLocation>
    <subcellularLocation>
        <location evidence="15">Chromosome</location>
    </subcellularLocation>
</comment>
<keyword evidence="11 15" id="KW-0804">Transcription</keyword>
<evidence type="ECO:0000256" key="2">
    <source>
        <dbReference type="ARBA" id="ARBA00010779"/>
    </source>
</evidence>
<evidence type="ECO:0000256" key="13">
    <source>
        <dbReference type="ARBA" id="ARBA00023230"/>
    </source>
</evidence>
<dbReference type="SUPFAM" id="SSF54236">
    <property type="entry name" value="Ubiquitin-like"/>
    <property type="match status" value="1"/>
</dbReference>
<dbReference type="GO" id="GO:0006986">
    <property type="term" value="P:response to unfolded protein"/>
    <property type="evidence" value="ECO:0007669"/>
    <property type="project" value="UniProtKB-KW"/>
</dbReference>
<evidence type="ECO:0000256" key="10">
    <source>
        <dbReference type="ARBA" id="ARBA00023136"/>
    </source>
</evidence>
<dbReference type="Proteomes" id="UP000582659">
    <property type="component" value="Unassembled WGS sequence"/>
</dbReference>
<dbReference type="SUPFAM" id="SSF50729">
    <property type="entry name" value="PH domain-like"/>
    <property type="match status" value="1"/>
</dbReference>
<dbReference type="GO" id="GO:0035101">
    <property type="term" value="C:FACT complex"/>
    <property type="evidence" value="ECO:0007669"/>
    <property type="project" value="UniProtKB-UniRule"/>
</dbReference>
<keyword evidence="14 15" id="KW-0539">Nucleus</keyword>
<feature type="compositionally biased region" description="Basic and acidic residues" evidence="16">
    <location>
        <begin position="974"/>
        <end position="1002"/>
    </location>
</feature>
<dbReference type="InterPro" id="IPR029148">
    <property type="entry name" value="FACT-SPT16_Nlobe"/>
</dbReference>
<dbReference type="PANTHER" id="PTHR13980:SF15">
    <property type="entry name" value="FACT COMPLEX SUBUNIT SPT16"/>
    <property type="match status" value="1"/>
</dbReference>
<evidence type="ECO:0000256" key="14">
    <source>
        <dbReference type="ARBA" id="ARBA00023242"/>
    </source>
</evidence>
<dbReference type="Pfam" id="PF00557">
    <property type="entry name" value="Peptidase_M24"/>
    <property type="match status" value="1"/>
</dbReference>
<comment type="similarity">
    <text evidence="2 15">Belongs to the peptidase M24 family. SPT16 subfamily.</text>
</comment>
<keyword evidence="3 15" id="KW-0158">Chromosome</keyword>
<dbReference type="EMBL" id="CAJFDI010000001">
    <property type="protein sequence ID" value="CAD5209275.1"/>
    <property type="molecule type" value="Genomic_DNA"/>
</dbReference>
<dbReference type="Gene3D" id="2.30.29.30">
    <property type="entry name" value="Pleckstrin-homology domain (PH domain)/Phosphotyrosine-binding domain (PTB)"/>
    <property type="match status" value="1"/>
</dbReference>
<dbReference type="SMR" id="A0A7I8XCU5"/>
<evidence type="ECO:0000256" key="6">
    <source>
        <dbReference type="ARBA" id="ARBA00022763"/>
    </source>
</evidence>
<keyword evidence="4 17" id="KW-0812">Transmembrane</keyword>
<dbReference type="SMART" id="SM01287">
    <property type="entry name" value="Rtt106"/>
    <property type="match status" value="1"/>
</dbReference>
<feature type="region of interest" description="Disordered" evidence="16">
    <location>
        <begin position="1235"/>
        <end position="1256"/>
    </location>
</feature>
<evidence type="ECO:0000256" key="17">
    <source>
        <dbReference type="SAM" id="Phobius"/>
    </source>
</evidence>
<dbReference type="InterPro" id="IPR000994">
    <property type="entry name" value="Pept_M24"/>
</dbReference>
<organism evidence="19 20">
    <name type="scientific">Bursaphelenchus xylophilus</name>
    <name type="common">Pinewood nematode worm</name>
    <name type="synonym">Aphelenchoides xylophilus</name>
    <dbReference type="NCBI Taxonomy" id="6326"/>
    <lineage>
        <taxon>Eukaryota</taxon>
        <taxon>Metazoa</taxon>
        <taxon>Ecdysozoa</taxon>
        <taxon>Nematoda</taxon>
        <taxon>Chromadorea</taxon>
        <taxon>Rhabditida</taxon>
        <taxon>Tylenchina</taxon>
        <taxon>Tylenchomorpha</taxon>
        <taxon>Aphelenchoidea</taxon>
        <taxon>Aphelenchoididae</taxon>
        <taxon>Bursaphelenchus</taxon>
    </lineage>
</organism>
<evidence type="ECO:0000259" key="18">
    <source>
        <dbReference type="PROSITE" id="PS50053"/>
    </source>
</evidence>
<keyword evidence="13" id="KW-0834">Unfolded protein response</keyword>
<evidence type="ECO:0000256" key="8">
    <source>
        <dbReference type="ARBA" id="ARBA00023015"/>
    </source>
</evidence>
<dbReference type="PROSITE" id="PS50053">
    <property type="entry name" value="UBIQUITIN_2"/>
    <property type="match status" value="1"/>
</dbReference>
<evidence type="ECO:0000256" key="4">
    <source>
        <dbReference type="ARBA" id="ARBA00022692"/>
    </source>
</evidence>
<dbReference type="Gene3D" id="2.30.29.150">
    <property type="match status" value="1"/>
</dbReference>
<dbReference type="GO" id="GO:0006260">
    <property type="term" value="P:DNA replication"/>
    <property type="evidence" value="ECO:0007669"/>
    <property type="project" value="UniProtKB-KW"/>
</dbReference>
<dbReference type="InterPro" id="IPR048969">
    <property type="entry name" value="FACT_SPT16_C"/>
</dbReference>
<dbReference type="FunFam" id="2.30.29.30:FF:000017">
    <property type="entry name" value="FACT complex subunit SPT16"/>
    <property type="match status" value="1"/>
</dbReference>
<dbReference type="GO" id="GO:0006281">
    <property type="term" value="P:DNA repair"/>
    <property type="evidence" value="ECO:0007669"/>
    <property type="project" value="UniProtKB-UniRule"/>
</dbReference>
<dbReference type="InterPro" id="IPR029071">
    <property type="entry name" value="Ubiquitin-like_domsf"/>
</dbReference>
<keyword evidence="5 15" id="KW-0235">DNA replication</keyword>
<feature type="compositionally biased region" description="Acidic residues" evidence="16">
    <location>
        <begin position="963"/>
        <end position="973"/>
    </location>
</feature>
<dbReference type="FunFam" id="3.90.230.10:FF:000005">
    <property type="entry name" value="FACT complex subunit spt16"/>
    <property type="match status" value="1"/>
</dbReference>
<evidence type="ECO:0000256" key="1">
    <source>
        <dbReference type="ARBA" id="ARBA00004370"/>
    </source>
</evidence>
<dbReference type="Pfam" id="PF08512">
    <property type="entry name" value="Rttp106-like_middle"/>
    <property type="match status" value="1"/>
</dbReference>
<dbReference type="SUPFAM" id="SSF55920">
    <property type="entry name" value="Creatinase/aminopeptidase"/>
    <property type="match status" value="1"/>
</dbReference>
<dbReference type="InterPro" id="IPR011993">
    <property type="entry name" value="PH-like_dom_sf"/>
</dbReference>
<dbReference type="GO" id="GO:0032786">
    <property type="term" value="P:positive regulation of DNA-templated transcription, elongation"/>
    <property type="evidence" value="ECO:0007669"/>
    <property type="project" value="UniProtKB-ARBA"/>
</dbReference>
<protein>
    <recommendedName>
        <fullName evidence="15">FACT complex subunit</fullName>
    </recommendedName>
</protein>
<name>A0A7I8XCU5_BURXY</name>
<dbReference type="FunFam" id="2.30.29.210:FF:000001">
    <property type="entry name" value="FACT complex subunit spt16"/>
    <property type="match status" value="1"/>
</dbReference>
<comment type="subunit">
    <text evidence="15">Component of the FACT complex.</text>
</comment>
<dbReference type="FunFam" id="3.10.20.90:FF:000046">
    <property type="entry name" value="Homocysteine-responsive endoplasmic reticulum-resident ubiquitin-like domain member 2 protein"/>
    <property type="match status" value="1"/>
</dbReference>
<evidence type="ECO:0000256" key="3">
    <source>
        <dbReference type="ARBA" id="ARBA00022454"/>
    </source>
</evidence>
<dbReference type="Gene3D" id="2.30.29.210">
    <property type="entry name" value="FACT complex subunit Spt16p/Cdc68p"/>
    <property type="match status" value="1"/>
</dbReference>
<gene>
    <name evidence="19" type="ORF">BXYJ_LOCUS1361</name>
</gene>
<dbReference type="SMART" id="SM01286">
    <property type="entry name" value="SPT16"/>
    <property type="match status" value="1"/>
</dbReference>
<dbReference type="GO" id="GO:0016020">
    <property type="term" value="C:membrane"/>
    <property type="evidence" value="ECO:0007669"/>
    <property type="project" value="UniProtKB-SubCell"/>
</dbReference>
<reference evidence="19" key="1">
    <citation type="submission" date="2020-09" db="EMBL/GenBank/DDBJ databases">
        <authorList>
            <person name="Kikuchi T."/>
        </authorList>
    </citation>
    <scope>NUCLEOTIDE SEQUENCE</scope>
    <source>
        <strain evidence="19">Ka4C1</strain>
    </source>
</reference>
<evidence type="ECO:0000256" key="11">
    <source>
        <dbReference type="ARBA" id="ARBA00023163"/>
    </source>
</evidence>
<keyword evidence="9" id="KW-0175">Coiled coil</keyword>
<dbReference type="Pfam" id="PF21091">
    <property type="entry name" value="SPT16_C"/>
    <property type="match status" value="1"/>
</dbReference>
<comment type="function">
    <text evidence="15">Component of the FACT complex, a general chromatin factor that acts to reorganize nucleosomes. The FACT complex is involved in multiple processes that require DNA as a template such as mRNA elongation, DNA replication and DNA repair. During transcription elongation the FACT complex acts as a histone chaperone that both destabilizes and restores nucleosomal structure. It facilitates the passage of RNA polymerase II and transcription by promoting the dissociation of one histone H2A-H2B dimer from the nucleosome, then subsequently promotes the reestablishment of the nucleosome following the passage of RNA polymerase II.</text>
</comment>
<keyword evidence="8 15" id="KW-0805">Transcription regulation</keyword>
<dbReference type="Gene3D" id="3.10.20.90">
    <property type="entry name" value="Phosphatidylinositol 3-kinase Catalytic Subunit, Chain A, domain 1"/>
    <property type="match status" value="1"/>
</dbReference>
<sequence length="1360" mass="154760">MARIDKDYFIKRATRLYERWNSGDDETLSKLSCLVFPVGTDDNYSKTQSLQTWLFNCAIFDTLLVFTKAGIYFLGSEKKARFFSPVESKENDEQFPPLNILHRDKASKDVQNFEKLIAVIKESGNSYGCFAKESFDSEFTTSWQDAVKESNAKAVDVTLSFALLFAVKDDKEISLMRRSAEATANAMNVLKKKIVNIVDTEKKVKHSRLADEMERLIVSKEVQGKLAQNEGSLEAGFTPIIQSGSKCALKFSANNSDSNISYGSVPCCLGMRFMSYCTNVARTFALEPADSYEKVYDTLLSIQQKLLKEMKPGNTISDVYKKTVHFIENEAGEISKFIQKANFGFATGIEFRDGQFLINEKCKQVLQPNMTFVVSIGAQDFPNPGATNDEYKTTSIWLSDTILVTKEGPCEVLTMSAKSQFKANAIRLKNSEDEQVKEVKQAIMDQGRSKRSVILQEQTRHKQTNEDRRRTHQKELSDQLNSNAKARLAHLPGTKDERKVKKSNISYKTLERFPNEPEVNDNMIYVDKRHDTVILPIFGMPVPFHISMLKNTSMANEGDYTYLRLNFTHPGSQIGKDNFMFPNPLADYVKELTFRSSNSKEPGEMHAPSLNLQTAYRLIKEMQKKFRTSEAEEREKEGAVKQDKLVLNNMKGNPKLKDLYVRPNIVKRMSGVLEAHQNGFRYTTPRGDKIDVLYNNIKHAFFQPCDNEMIILLHFNLRNPVLWGKKKYSDIQFYTEVGEITTDLGKYHHMQDRDDVASEQMEREMRKKLNSTFQNFCDKVAKATNEQVDFDTPFNDLSFNGVPFKSSVYLKPTSSCLVNLTEWPPFVVTLDEVELVHFERVSGNTRTCDMIIVFKDYTKKTQGIFNIPDHALDGIKDWLNSCDIRYSEGPMSLNWNNIMKRIIDDPEGFFEEGGWDFLLADSEDEGEDDDSEESEFNVSDDSDASGEEESESDSESVQTTSDSESEAELDSDESEGKDWSDLEEEAAKADKMKERGEEEAPSHGHKRKHADQRIKCPETWSVLQLKNHIHNLCPSKPAVGLQRLIYAGHCLKDNQVLKDIFKRSLGDESENAGVQVIHLVCASKTDQFKLPETVKPRSSTLIESRGMAPTSNFLTAPEGISQDLNQVYAQAYHDYLRQYYGQAHLNLNNRFNRVSVVARVQQQRPEVANVPEQALNGRENEHPDLLDLLYKIIRVMILLALVMYSPTERLLFVVLLICLMLYVQQRRERNNRVEREIPAARPAPNENAPANNENGLDNTLANAEMEMPPQSAWSVFWSTVVSFFSSLIPENQIPLNLHKDYEIDISSRRGGLTIERREVVIAGIINKRRISLGMVMESAEPAGLVKDMDRGSKLAERTAD</sequence>
<feature type="transmembrane region" description="Helical" evidence="17">
    <location>
        <begin position="1210"/>
        <end position="1225"/>
    </location>
</feature>
<feature type="region of interest" description="Disordered" evidence="16">
    <location>
        <begin position="921"/>
        <end position="1013"/>
    </location>
</feature>
<keyword evidence="12 15" id="KW-0234">DNA repair</keyword>
<evidence type="ECO:0000256" key="7">
    <source>
        <dbReference type="ARBA" id="ARBA00022989"/>
    </source>
</evidence>
<dbReference type="Pfam" id="PF08644">
    <property type="entry name" value="SPT16"/>
    <property type="match status" value="1"/>
</dbReference>
<dbReference type="InterPro" id="IPR029149">
    <property type="entry name" value="Creatin/AminoP/Spt16_N"/>
</dbReference>
<feature type="compositionally biased region" description="Basic and acidic residues" evidence="16">
    <location>
        <begin position="458"/>
        <end position="477"/>
    </location>
</feature>
<dbReference type="GO" id="GO:0031491">
    <property type="term" value="F:nucleosome binding"/>
    <property type="evidence" value="ECO:0007669"/>
    <property type="project" value="TreeGrafter"/>
</dbReference>
<evidence type="ECO:0000256" key="9">
    <source>
        <dbReference type="ARBA" id="ARBA00023054"/>
    </source>
</evidence>
<dbReference type="InterPro" id="IPR013953">
    <property type="entry name" value="FACT_SPT16_M"/>
</dbReference>
<feature type="region of interest" description="Disordered" evidence="16">
    <location>
        <begin position="447"/>
        <end position="479"/>
    </location>
</feature>
<dbReference type="OrthoDB" id="10251642at2759"/>
<evidence type="ECO:0000256" key="12">
    <source>
        <dbReference type="ARBA" id="ARBA00023204"/>
    </source>
</evidence>
<keyword evidence="6 15" id="KW-0227">DNA damage</keyword>
<dbReference type="InterPro" id="IPR056595">
    <property type="entry name" value="Fact-SPT16_PH"/>
</dbReference>
<evidence type="ECO:0000256" key="15">
    <source>
        <dbReference type="RuleBase" id="RU367052"/>
    </source>
</evidence>
<dbReference type="Proteomes" id="UP000659654">
    <property type="component" value="Unassembled WGS sequence"/>
</dbReference>
<proteinExistence type="inferred from homology"/>
<dbReference type="PANTHER" id="PTHR13980">
    <property type="entry name" value="CDC68 RELATED"/>
    <property type="match status" value="1"/>
</dbReference>
<comment type="caution">
    <text evidence="19">The sequence shown here is derived from an EMBL/GenBank/DDBJ whole genome shotgun (WGS) entry which is preliminary data.</text>
</comment>
<dbReference type="SMART" id="SM01285">
    <property type="entry name" value="FACT-Spt16_Nlob"/>
    <property type="match status" value="1"/>
</dbReference>
<dbReference type="GO" id="GO:0006368">
    <property type="term" value="P:transcription elongation by RNA polymerase II"/>
    <property type="evidence" value="ECO:0007669"/>
    <property type="project" value="TreeGrafter"/>
</dbReference>
<dbReference type="InterPro" id="IPR013719">
    <property type="entry name" value="RTT106/SPT16-like_middle_dom"/>
</dbReference>
<dbReference type="Gene3D" id="3.40.350.10">
    <property type="entry name" value="Creatinase/prolidase N-terminal domain"/>
    <property type="match status" value="1"/>
</dbReference>
<keyword evidence="20" id="KW-1185">Reference proteome</keyword>
<evidence type="ECO:0000313" key="20">
    <source>
        <dbReference type="Proteomes" id="UP000659654"/>
    </source>
</evidence>
<feature type="domain" description="Ubiquitin-like" evidence="18">
    <location>
        <begin position="1021"/>
        <end position="1059"/>
    </location>
</feature>
<dbReference type="InterPro" id="IPR036005">
    <property type="entry name" value="Creatinase/aminopeptidase-like"/>
</dbReference>
<dbReference type="EMBL" id="CAJFCV020000001">
    <property type="protein sequence ID" value="CAG9084182.1"/>
    <property type="molecule type" value="Genomic_DNA"/>
</dbReference>
<keyword evidence="7 17" id="KW-1133">Transmembrane helix</keyword>
<feature type="compositionally biased region" description="Low complexity" evidence="16">
    <location>
        <begin position="1239"/>
        <end position="1254"/>
    </location>
</feature>
<dbReference type="FunFam" id="2.30.29.150:FF:000003">
    <property type="entry name" value="FACT complex subunit SPT16"/>
    <property type="match status" value="1"/>
</dbReference>
<dbReference type="Pfam" id="PF24824">
    <property type="entry name" value="PH_SPT16"/>
    <property type="match status" value="1"/>
</dbReference>
<dbReference type="InterPro" id="IPR000626">
    <property type="entry name" value="Ubiquitin-like_dom"/>
</dbReference>
<evidence type="ECO:0000313" key="19">
    <source>
        <dbReference type="EMBL" id="CAD5209275.1"/>
    </source>
</evidence>
<evidence type="ECO:0000256" key="16">
    <source>
        <dbReference type="SAM" id="MobiDB-lite"/>
    </source>
</evidence>
<keyword evidence="10 17" id="KW-0472">Membrane</keyword>
<evidence type="ECO:0000256" key="5">
    <source>
        <dbReference type="ARBA" id="ARBA00022705"/>
    </source>
</evidence>
<feature type="transmembrane region" description="Helical" evidence="17">
    <location>
        <begin position="53"/>
        <end position="74"/>
    </location>
</feature>